<feature type="compositionally biased region" description="Basic and acidic residues" evidence="4">
    <location>
        <begin position="160"/>
        <end position="176"/>
    </location>
</feature>
<dbReference type="InterPro" id="IPR036388">
    <property type="entry name" value="WH-like_DNA-bd_sf"/>
</dbReference>
<dbReference type="STRING" id="211460.YH63_17295"/>
<dbReference type="PANTHER" id="PTHR33204:SF18">
    <property type="entry name" value="TRANSCRIPTIONAL REGULATORY PROTEIN"/>
    <property type="match status" value="1"/>
</dbReference>
<organism evidence="6 7">
    <name type="scientific">Afipia massiliensis</name>
    <dbReference type="NCBI Taxonomy" id="211460"/>
    <lineage>
        <taxon>Bacteria</taxon>
        <taxon>Pseudomonadati</taxon>
        <taxon>Pseudomonadota</taxon>
        <taxon>Alphaproteobacteria</taxon>
        <taxon>Hyphomicrobiales</taxon>
        <taxon>Nitrobacteraceae</taxon>
        <taxon>Afipia</taxon>
    </lineage>
</organism>
<proteinExistence type="predicted"/>
<dbReference type="OrthoDB" id="9782219at2"/>
<comment type="caution">
    <text evidence="6">The sequence shown here is derived from an EMBL/GenBank/DDBJ whole genome shotgun (WGS) entry which is preliminary data.</text>
</comment>
<keyword evidence="2" id="KW-0238">DNA-binding</keyword>
<evidence type="ECO:0000256" key="4">
    <source>
        <dbReference type="SAM" id="MobiDB-lite"/>
    </source>
</evidence>
<feature type="region of interest" description="Disordered" evidence="4">
    <location>
        <begin position="153"/>
        <end position="187"/>
    </location>
</feature>
<reference evidence="6" key="1">
    <citation type="submission" date="2019-04" db="EMBL/GenBank/DDBJ databases">
        <title>Whole genome sequencing of cave bacteria.</title>
        <authorList>
            <person name="Gan H.M."/>
            <person name="Barton H."/>
            <person name="Savka M.A."/>
        </authorList>
    </citation>
    <scope>NUCLEOTIDE SEQUENCE [LARGE SCALE GENOMIC DNA]</scope>
    <source>
        <strain evidence="6">LC387</strain>
    </source>
</reference>
<evidence type="ECO:0000313" key="6">
    <source>
        <dbReference type="EMBL" id="TKT70215.1"/>
    </source>
</evidence>
<evidence type="ECO:0000259" key="5">
    <source>
        <dbReference type="PROSITE" id="PS51118"/>
    </source>
</evidence>
<dbReference type="EMBL" id="LBIA02000001">
    <property type="protein sequence ID" value="TKT70215.1"/>
    <property type="molecule type" value="Genomic_DNA"/>
</dbReference>
<dbReference type="Pfam" id="PF01638">
    <property type="entry name" value="HxlR"/>
    <property type="match status" value="1"/>
</dbReference>
<dbReference type="SUPFAM" id="SSF46785">
    <property type="entry name" value="Winged helix' DNA-binding domain"/>
    <property type="match status" value="1"/>
</dbReference>
<evidence type="ECO:0000256" key="1">
    <source>
        <dbReference type="ARBA" id="ARBA00023015"/>
    </source>
</evidence>
<dbReference type="Proteomes" id="UP000034832">
    <property type="component" value="Unassembled WGS sequence"/>
</dbReference>
<feature type="domain" description="HTH hxlR-type" evidence="5">
    <location>
        <begin position="14"/>
        <end position="111"/>
    </location>
</feature>
<dbReference type="InterPro" id="IPR036390">
    <property type="entry name" value="WH_DNA-bd_sf"/>
</dbReference>
<dbReference type="PANTHER" id="PTHR33204">
    <property type="entry name" value="TRANSCRIPTIONAL REGULATOR, MARR FAMILY"/>
    <property type="match status" value="1"/>
</dbReference>
<dbReference type="RefSeq" id="WP_046829121.1">
    <property type="nucleotide sequence ID" value="NZ_LBIA02000001.1"/>
</dbReference>
<gene>
    <name evidence="6" type="ORF">YH63_001575</name>
</gene>
<dbReference type="Gene3D" id="1.10.10.10">
    <property type="entry name" value="Winged helix-like DNA-binding domain superfamily/Winged helix DNA-binding domain"/>
    <property type="match status" value="1"/>
</dbReference>
<accession>A0A4U6BLC6</accession>
<dbReference type="AlphaFoldDB" id="A0A4U6BLC6"/>
<dbReference type="InterPro" id="IPR002577">
    <property type="entry name" value="HTH_HxlR"/>
</dbReference>
<dbReference type="PROSITE" id="PS51118">
    <property type="entry name" value="HTH_HXLR"/>
    <property type="match status" value="1"/>
</dbReference>
<evidence type="ECO:0000313" key="7">
    <source>
        <dbReference type="Proteomes" id="UP000034832"/>
    </source>
</evidence>
<evidence type="ECO:0000256" key="2">
    <source>
        <dbReference type="ARBA" id="ARBA00023125"/>
    </source>
</evidence>
<name>A0A4U6BLC6_9BRAD</name>
<protein>
    <submittedName>
        <fullName evidence="6">Helix-turn-helix transcriptional regulator</fullName>
    </submittedName>
</protein>
<sequence length="187" mass="21189">MADVKRSRIANRECSVARAMEAVGDRWSILLLREAYYGVKRFDEFQYYVGIAPNILSTRLKKLVDAGIMARVPLPEHAGRYEYVLTEKGRDFFPTYLALKKWGDDWLAEPAGPQVVFNDRSSGQEIKYPELLTARGKPLRLEDIEIVPGAGAVPFNRKRFGGDDLRSDVDRAEAGPKSRTPSKRKSR</sequence>
<keyword evidence="3" id="KW-0804">Transcription</keyword>
<evidence type="ECO:0000256" key="3">
    <source>
        <dbReference type="ARBA" id="ARBA00023163"/>
    </source>
</evidence>
<keyword evidence="1" id="KW-0805">Transcription regulation</keyword>
<keyword evidence="7" id="KW-1185">Reference proteome</keyword>
<dbReference type="GO" id="GO:0003677">
    <property type="term" value="F:DNA binding"/>
    <property type="evidence" value="ECO:0007669"/>
    <property type="project" value="UniProtKB-KW"/>
</dbReference>